<keyword evidence="1" id="KW-1003">Cell membrane</keyword>
<dbReference type="EMBL" id="DQZW01000064">
    <property type="protein sequence ID" value="HDL89531.1"/>
    <property type="molecule type" value="Genomic_DNA"/>
</dbReference>
<proteinExistence type="inferred from homology"/>
<evidence type="ECO:0000256" key="1">
    <source>
        <dbReference type="HAMAP-Rule" id="MF_00386"/>
    </source>
</evidence>
<comment type="function">
    <text evidence="1">Could be involved in insertion of integral membrane proteins into the membrane.</text>
</comment>
<keyword evidence="1" id="KW-0472">Membrane</keyword>
<dbReference type="Pfam" id="PF01809">
    <property type="entry name" value="YidD"/>
    <property type="match status" value="1"/>
</dbReference>
<dbReference type="PANTHER" id="PTHR33383:SF1">
    <property type="entry name" value="MEMBRANE PROTEIN INSERTION EFFICIENCY FACTOR-RELATED"/>
    <property type="match status" value="1"/>
</dbReference>
<name>A0A7C1AVW5_9BACT</name>
<dbReference type="Proteomes" id="UP000886355">
    <property type="component" value="Unassembled WGS sequence"/>
</dbReference>
<reference evidence="2" key="1">
    <citation type="journal article" date="2020" name="mSystems">
        <title>Genome- and Community-Level Interaction Insights into Carbon Utilization and Element Cycling Functions of Hydrothermarchaeota in Hydrothermal Sediment.</title>
        <authorList>
            <person name="Zhou Z."/>
            <person name="Liu Y."/>
            <person name="Xu W."/>
            <person name="Pan J."/>
            <person name="Luo Z.H."/>
            <person name="Li M."/>
        </authorList>
    </citation>
    <scope>NUCLEOTIDE SEQUENCE [LARGE SCALE GENOMIC DNA]</scope>
    <source>
        <strain evidence="2">HyVt-19</strain>
    </source>
</reference>
<gene>
    <name evidence="2" type="primary">yidD</name>
    <name evidence="2" type="ORF">ENG14_01340</name>
</gene>
<dbReference type="NCBIfam" id="TIGR00278">
    <property type="entry name" value="membrane protein insertion efficiency factor YidD"/>
    <property type="match status" value="1"/>
</dbReference>
<sequence length="84" mass="9230">MFKCWLRSFCVAALILLVRVGRLVLAPVKGGPTCRFIPSCSEYAVLAIREHGPIKGLCLAVRRLLKCHPLHPGGLDPVPRAKSR</sequence>
<evidence type="ECO:0000313" key="2">
    <source>
        <dbReference type="EMBL" id="HDL89531.1"/>
    </source>
</evidence>
<dbReference type="HAMAP" id="MF_00386">
    <property type="entry name" value="UPF0161_YidD"/>
    <property type="match status" value="1"/>
</dbReference>
<dbReference type="InterPro" id="IPR002696">
    <property type="entry name" value="Membr_insert_effic_factor_YidD"/>
</dbReference>
<protein>
    <recommendedName>
        <fullName evidence="1">Putative membrane protein insertion efficiency factor</fullName>
    </recommendedName>
</protein>
<dbReference type="PANTHER" id="PTHR33383">
    <property type="entry name" value="MEMBRANE PROTEIN INSERTION EFFICIENCY FACTOR-RELATED"/>
    <property type="match status" value="1"/>
</dbReference>
<dbReference type="GO" id="GO:0005886">
    <property type="term" value="C:plasma membrane"/>
    <property type="evidence" value="ECO:0007669"/>
    <property type="project" value="UniProtKB-SubCell"/>
</dbReference>
<dbReference type="AlphaFoldDB" id="A0A7C1AVW5"/>
<comment type="caution">
    <text evidence="2">The sequence shown here is derived from an EMBL/GenBank/DDBJ whole genome shotgun (WGS) entry which is preliminary data.</text>
</comment>
<accession>A0A7C1AVW5</accession>
<comment type="subcellular location">
    <subcellularLocation>
        <location evidence="1">Cell membrane</location>
        <topology evidence="1">Peripheral membrane protein</topology>
        <orientation evidence="1">Cytoplasmic side</orientation>
    </subcellularLocation>
</comment>
<organism evidence="2">
    <name type="scientific">Thermodesulforhabdus norvegica</name>
    <dbReference type="NCBI Taxonomy" id="39841"/>
    <lineage>
        <taxon>Bacteria</taxon>
        <taxon>Pseudomonadati</taxon>
        <taxon>Thermodesulfobacteriota</taxon>
        <taxon>Syntrophobacteria</taxon>
        <taxon>Syntrophobacterales</taxon>
        <taxon>Thermodesulforhabdaceae</taxon>
        <taxon>Thermodesulforhabdus</taxon>
    </lineage>
</organism>
<dbReference type="SMART" id="SM01234">
    <property type="entry name" value="Haemolytic"/>
    <property type="match status" value="1"/>
</dbReference>
<comment type="similarity">
    <text evidence="1">Belongs to the UPF0161 family.</text>
</comment>